<gene>
    <name evidence="1" type="ORF">UFOPK3317_00559</name>
    <name evidence="2" type="ORF">UFOPK4071_00913</name>
</gene>
<name>A0A6J7D2C9_9ZZZZ</name>
<evidence type="ECO:0000313" key="1">
    <source>
        <dbReference type="EMBL" id="CAB4863920.1"/>
    </source>
</evidence>
<reference evidence="1" key="1">
    <citation type="submission" date="2020-05" db="EMBL/GenBank/DDBJ databases">
        <authorList>
            <person name="Chiriac C."/>
            <person name="Salcher M."/>
            <person name="Ghai R."/>
            <person name="Kavagutti S V."/>
        </authorList>
    </citation>
    <scope>NUCLEOTIDE SEQUENCE</scope>
</reference>
<protein>
    <submittedName>
        <fullName evidence="1">Unannotated protein</fullName>
    </submittedName>
</protein>
<accession>A0A6J7D2C9</accession>
<dbReference type="AlphaFoldDB" id="A0A6J7D2C9"/>
<dbReference type="EMBL" id="CAFBLK010000075">
    <property type="protein sequence ID" value="CAB4863920.1"/>
    <property type="molecule type" value="Genomic_DNA"/>
</dbReference>
<dbReference type="EMBL" id="CAFBPF010000109">
    <property type="protein sequence ID" value="CAB5014788.1"/>
    <property type="molecule type" value="Genomic_DNA"/>
</dbReference>
<sequence length="111" mass="11957">MVALGLALLSPRLSARNAVITMPIRRKGSQRGRALGEVGLPGVFPAPLSWFLSAFLSRSPNLGDLRLKDGGFIAMGGAPRNKDALHQVLDWSPIVRTGRDLFVVGPTIREI</sequence>
<organism evidence="1">
    <name type="scientific">freshwater metagenome</name>
    <dbReference type="NCBI Taxonomy" id="449393"/>
    <lineage>
        <taxon>unclassified sequences</taxon>
        <taxon>metagenomes</taxon>
        <taxon>ecological metagenomes</taxon>
    </lineage>
</organism>
<proteinExistence type="predicted"/>
<evidence type="ECO:0000313" key="2">
    <source>
        <dbReference type="EMBL" id="CAB5014788.1"/>
    </source>
</evidence>